<feature type="chain" id="PRO_5046492752" evidence="1">
    <location>
        <begin position="25"/>
        <end position="114"/>
    </location>
</feature>
<accession>A0ABP7KTG0</accession>
<evidence type="ECO:0000256" key="1">
    <source>
        <dbReference type="SAM" id="SignalP"/>
    </source>
</evidence>
<dbReference type="Proteomes" id="UP001501563">
    <property type="component" value="Unassembled WGS sequence"/>
</dbReference>
<evidence type="ECO:0000313" key="2">
    <source>
        <dbReference type="EMBL" id="GAA3886545.1"/>
    </source>
</evidence>
<organism evidence="2 3">
    <name type="scientific">Streptomyces lannensis</name>
    <dbReference type="NCBI Taxonomy" id="766498"/>
    <lineage>
        <taxon>Bacteria</taxon>
        <taxon>Bacillati</taxon>
        <taxon>Actinomycetota</taxon>
        <taxon>Actinomycetes</taxon>
        <taxon>Kitasatosporales</taxon>
        <taxon>Streptomycetaceae</taxon>
        <taxon>Streptomyces</taxon>
    </lineage>
</organism>
<sequence length="114" mass="11848">MNKLVRRLTTAGVSAAFLSGALFAAGGSAIAATPQTPGHAPASAVVADTKVATVHTQHRVDPWIADQIAMFDPWVVGQLEDFVPSGGTAGQHGVSDWHRSLDDHTVVLNDGARP</sequence>
<keyword evidence="3" id="KW-1185">Reference proteome</keyword>
<protein>
    <submittedName>
        <fullName evidence="2">Uncharacterized protein</fullName>
    </submittedName>
</protein>
<proteinExistence type="predicted"/>
<dbReference type="RefSeq" id="WP_331263981.1">
    <property type="nucleotide sequence ID" value="NZ_BAAAZA010000022.1"/>
</dbReference>
<reference evidence="3" key="1">
    <citation type="journal article" date="2019" name="Int. J. Syst. Evol. Microbiol.">
        <title>The Global Catalogue of Microorganisms (GCM) 10K type strain sequencing project: providing services to taxonomists for standard genome sequencing and annotation.</title>
        <authorList>
            <consortium name="The Broad Institute Genomics Platform"/>
            <consortium name="The Broad Institute Genome Sequencing Center for Infectious Disease"/>
            <person name="Wu L."/>
            <person name="Ma J."/>
        </authorList>
    </citation>
    <scope>NUCLEOTIDE SEQUENCE [LARGE SCALE GENOMIC DNA]</scope>
    <source>
        <strain evidence="3">JCM 16578</strain>
    </source>
</reference>
<dbReference type="EMBL" id="BAAAZA010000022">
    <property type="protein sequence ID" value="GAA3886545.1"/>
    <property type="molecule type" value="Genomic_DNA"/>
</dbReference>
<gene>
    <name evidence="2" type="ORF">GCM10022207_62310</name>
</gene>
<comment type="caution">
    <text evidence="2">The sequence shown here is derived from an EMBL/GenBank/DDBJ whole genome shotgun (WGS) entry which is preliminary data.</text>
</comment>
<feature type="signal peptide" evidence="1">
    <location>
        <begin position="1"/>
        <end position="24"/>
    </location>
</feature>
<name>A0ABP7KTG0_9ACTN</name>
<evidence type="ECO:0000313" key="3">
    <source>
        <dbReference type="Proteomes" id="UP001501563"/>
    </source>
</evidence>
<keyword evidence="1" id="KW-0732">Signal</keyword>